<keyword evidence="5" id="KW-0676">Redox-active center</keyword>
<dbReference type="CDD" id="cd02947">
    <property type="entry name" value="TRX_family"/>
    <property type="match status" value="1"/>
</dbReference>
<dbReference type="Proteomes" id="UP000294862">
    <property type="component" value="Unassembled WGS sequence"/>
</dbReference>
<dbReference type="InterPro" id="IPR013766">
    <property type="entry name" value="Thioredoxin_domain"/>
</dbReference>
<dbReference type="GO" id="GO:0005737">
    <property type="term" value="C:cytoplasm"/>
    <property type="evidence" value="ECO:0007669"/>
    <property type="project" value="TreeGrafter"/>
</dbReference>
<keyword evidence="3" id="KW-0249">Electron transport</keyword>
<evidence type="ECO:0000256" key="5">
    <source>
        <dbReference type="ARBA" id="ARBA00023284"/>
    </source>
</evidence>
<dbReference type="AlphaFoldDB" id="A0A4V2S1X7"/>
<evidence type="ECO:0000313" key="9">
    <source>
        <dbReference type="Proteomes" id="UP000294862"/>
    </source>
</evidence>
<dbReference type="PROSITE" id="PS51352">
    <property type="entry name" value="THIOREDOXIN_2"/>
    <property type="match status" value="1"/>
</dbReference>
<evidence type="ECO:0000256" key="1">
    <source>
        <dbReference type="ARBA" id="ARBA00008987"/>
    </source>
</evidence>
<dbReference type="InterPro" id="IPR005746">
    <property type="entry name" value="Thioredoxin"/>
</dbReference>
<dbReference type="InterPro" id="IPR017937">
    <property type="entry name" value="Thioredoxin_CS"/>
</dbReference>
<evidence type="ECO:0000256" key="4">
    <source>
        <dbReference type="ARBA" id="ARBA00023157"/>
    </source>
</evidence>
<comment type="similarity">
    <text evidence="1">Belongs to the thioredoxin family.</text>
</comment>
<dbReference type="GO" id="GO:0015035">
    <property type="term" value="F:protein-disulfide reductase activity"/>
    <property type="evidence" value="ECO:0007669"/>
    <property type="project" value="UniProtKB-UniRule"/>
</dbReference>
<gene>
    <name evidence="8" type="ORF">EV148_108138</name>
</gene>
<feature type="domain" description="Thioredoxin" evidence="7">
    <location>
        <begin position="1"/>
        <end position="116"/>
    </location>
</feature>
<dbReference type="PANTHER" id="PTHR45663:SF11">
    <property type="entry name" value="GEO12009P1"/>
    <property type="match status" value="1"/>
</dbReference>
<evidence type="ECO:0000256" key="2">
    <source>
        <dbReference type="ARBA" id="ARBA00022448"/>
    </source>
</evidence>
<keyword evidence="2" id="KW-0813">Transport</keyword>
<reference evidence="8 9" key="1">
    <citation type="journal article" date="2015" name="Stand. Genomic Sci.">
        <title>Genomic Encyclopedia of Bacterial and Archaeal Type Strains, Phase III: the genomes of soil and plant-associated and newly described type strains.</title>
        <authorList>
            <person name="Whitman W.B."/>
            <person name="Woyke T."/>
            <person name="Klenk H.P."/>
            <person name="Zhou Y."/>
            <person name="Lilburn T.G."/>
            <person name="Beck B.J."/>
            <person name="De Vos P."/>
            <person name="Vandamme P."/>
            <person name="Eisen J.A."/>
            <person name="Garrity G."/>
            <person name="Hugenholtz P."/>
            <person name="Kyrpides N.C."/>
        </authorList>
    </citation>
    <scope>NUCLEOTIDE SEQUENCE [LARGE SCALE GENOMIC DNA]</scope>
    <source>
        <strain evidence="8 9">A3</strain>
    </source>
</reference>
<dbReference type="Gene3D" id="1.25.40.10">
    <property type="entry name" value="Tetratricopeptide repeat domain"/>
    <property type="match status" value="2"/>
</dbReference>
<organism evidence="8 9">
    <name type="scientific">Dokdonella fugitiva</name>
    <dbReference type="NCBI Taxonomy" id="328517"/>
    <lineage>
        <taxon>Bacteria</taxon>
        <taxon>Pseudomonadati</taxon>
        <taxon>Pseudomonadota</taxon>
        <taxon>Gammaproteobacteria</taxon>
        <taxon>Lysobacterales</taxon>
        <taxon>Rhodanobacteraceae</taxon>
        <taxon>Dokdonella</taxon>
    </lineage>
</organism>
<keyword evidence="9" id="KW-1185">Reference proteome</keyword>
<evidence type="ECO:0000256" key="6">
    <source>
        <dbReference type="NCBIfam" id="TIGR01068"/>
    </source>
</evidence>
<dbReference type="RefSeq" id="WP_131999490.1">
    <property type="nucleotide sequence ID" value="NZ_JACGXM010000015.1"/>
</dbReference>
<protein>
    <recommendedName>
        <fullName evidence="6">Thioredoxin</fullName>
    </recommendedName>
</protein>
<name>A0A4V2S1X7_9GAMM</name>
<dbReference type="EMBL" id="SLWQ01000008">
    <property type="protein sequence ID" value="TCO38300.1"/>
    <property type="molecule type" value="Genomic_DNA"/>
</dbReference>
<dbReference type="NCBIfam" id="TIGR01068">
    <property type="entry name" value="thioredoxin"/>
    <property type="match status" value="1"/>
</dbReference>
<comment type="caution">
    <text evidence="8">The sequence shown here is derived from an EMBL/GenBank/DDBJ whole genome shotgun (WGS) entry which is preliminary data.</text>
</comment>
<dbReference type="OrthoDB" id="9790390at2"/>
<dbReference type="InterPro" id="IPR036249">
    <property type="entry name" value="Thioredoxin-like_sf"/>
</dbReference>
<evidence type="ECO:0000313" key="8">
    <source>
        <dbReference type="EMBL" id="TCO38300.1"/>
    </source>
</evidence>
<dbReference type="Pfam" id="PF14559">
    <property type="entry name" value="TPR_19"/>
    <property type="match status" value="1"/>
</dbReference>
<dbReference type="FunFam" id="3.40.30.10:FF:000001">
    <property type="entry name" value="Thioredoxin"/>
    <property type="match status" value="1"/>
</dbReference>
<dbReference type="SUPFAM" id="SSF48452">
    <property type="entry name" value="TPR-like"/>
    <property type="match status" value="1"/>
</dbReference>
<dbReference type="Pfam" id="PF00085">
    <property type="entry name" value="Thioredoxin"/>
    <property type="match status" value="1"/>
</dbReference>
<dbReference type="PANTHER" id="PTHR45663">
    <property type="entry name" value="GEO12009P1"/>
    <property type="match status" value="1"/>
</dbReference>
<accession>A0A4V2S1X7</accession>
<dbReference type="SUPFAM" id="SSF52833">
    <property type="entry name" value="Thioredoxin-like"/>
    <property type="match status" value="1"/>
</dbReference>
<dbReference type="PRINTS" id="PR00421">
    <property type="entry name" value="THIOREDOXIN"/>
</dbReference>
<dbReference type="PROSITE" id="PS00194">
    <property type="entry name" value="THIOREDOXIN_1"/>
    <property type="match status" value="1"/>
</dbReference>
<dbReference type="GO" id="GO:0006950">
    <property type="term" value="P:response to stress"/>
    <property type="evidence" value="ECO:0007669"/>
    <property type="project" value="UniProtKB-ARBA"/>
</dbReference>
<proteinExistence type="inferred from homology"/>
<dbReference type="Gene3D" id="3.40.30.10">
    <property type="entry name" value="Glutaredoxin"/>
    <property type="match status" value="1"/>
</dbReference>
<keyword evidence="4" id="KW-1015">Disulfide bond</keyword>
<dbReference type="Pfam" id="PF14561">
    <property type="entry name" value="TPR_20"/>
    <property type="match status" value="1"/>
</dbReference>
<evidence type="ECO:0000259" key="7">
    <source>
        <dbReference type="PROSITE" id="PS51352"/>
    </source>
</evidence>
<sequence length="288" mass="30904">MSATAPSPYVFDATEANFQTEVLDASFDQPILVDLWATWCGPCKVLGPLLEKVVGEFNGAVRLAKIDCDKEQALAASFGVRSIPTVVLIREGQLVDAFTGALPEGAIREFLARHVQPNEAAPEGAAAPARDETPEQAIARIQQAIAAEPDKAELKLELAVAQMQVGNAAAAEAELDSLPANLANDDRARRLRGQLEFARSLEGAPGAAELRARIERDPNDHAARDLLGVRLLIDGEAAAGLDQFLAILQADRGWNDGQAKKRLVAAFSVLDDADLVGTYRRRMSSLLF</sequence>
<dbReference type="InterPro" id="IPR011990">
    <property type="entry name" value="TPR-like_helical_dom_sf"/>
</dbReference>
<evidence type="ECO:0000256" key="3">
    <source>
        <dbReference type="ARBA" id="ARBA00022982"/>
    </source>
</evidence>